<dbReference type="PROSITE" id="PS50949">
    <property type="entry name" value="HTH_GNTR"/>
    <property type="match status" value="1"/>
</dbReference>
<evidence type="ECO:0000256" key="3">
    <source>
        <dbReference type="ARBA" id="ARBA00023163"/>
    </source>
</evidence>
<reference evidence="6" key="1">
    <citation type="journal article" date="2019" name="Int. J. Syst. Evol. Microbiol.">
        <title>The Global Catalogue of Microorganisms (GCM) 10K type strain sequencing project: providing services to taxonomists for standard genome sequencing and annotation.</title>
        <authorList>
            <consortium name="The Broad Institute Genomics Platform"/>
            <consortium name="The Broad Institute Genome Sequencing Center for Infectious Disease"/>
            <person name="Wu L."/>
            <person name="Ma J."/>
        </authorList>
    </citation>
    <scope>NUCLEOTIDE SEQUENCE [LARGE SCALE GENOMIC DNA]</scope>
    <source>
        <strain evidence="6">KCTC 33842</strain>
    </source>
</reference>
<dbReference type="EMBL" id="JBHUMK010000043">
    <property type="protein sequence ID" value="MFD2609787.1"/>
    <property type="molecule type" value="Genomic_DNA"/>
</dbReference>
<evidence type="ECO:0000313" key="5">
    <source>
        <dbReference type="EMBL" id="MFD2609787.1"/>
    </source>
</evidence>
<dbReference type="SMART" id="SM00866">
    <property type="entry name" value="UTRA"/>
    <property type="match status" value="1"/>
</dbReference>
<dbReference type="SMART" id="SM00345">
    <property type="entry name" value="HTH_GNTR"/>
    <property type="match status" value="1"/>
</dbReference>
<dbReference type="SUPFAM" id="SSF64288">
    <property type="entry name" value="Chorismate lyase-like"/>
    <property type="match status" value="1"/>
</dbReference>
<dbReference type="InterPro" id="IPR036390">
    <property type="entry name" value="WH_DNA-bd_sf"/>
</dbReference>
<dbReference type="Pfam" id="PF00392">
    <property type="entry name" value="GntR"/>
    <property type="match status" value="1"/>
</dbReference>
<keyword evidence="6" id="KW-1185">Reference proteome</keyword>
<dbReference type="PANTHER" id="PTHR44846">
    <property type="entry name" value="MANNOSYL-D-GLYCERATE TRANSPORT/METABOLISM SYSTEM REPRESSOR MNGR-RELATED"/>
    <property type="match status" value="1"/>
</dbReference>
<proteinExistence type="predicted"/>
<keyword evidence="3" id="KW-0804">Transcription</keyword>
<dbReference type="InterPro" id="IPR036388">
    <property type="entry name" value="WH-like_DNA-bd_sf"/>
</dbReference>
<accession>A0ABW5P6E3</accession>
<dbReference type="Pfam" id="PF07702">
    <property type="entry name" value="UTRA"/>
    <property type="match status" value="1"/>
</dbReference>
<evidence type="ECO:0000256" key="1">
    <source>
        <dbReference type="ARBA" id="ARBA00023015"/>
    </source>
</evidence>
<evidence type="ECO:0000256" key="2">
    <source>
        <dbReference type="ARBA" id="ARBA00023125"/>
    </source>
</evidence>
<dbReference type="PANTHER" id="PTHR44846:SF1">
    <property type="entry name" value="MANNOSYL-D-GLYCERATE TRANSPORT_METABOLISM SYSTEM REPRESSOR MNGR-RELATED"/>
    <property type="match status" value="1"/>
</dbReference>
<dbReference type="CDD" id="cd07377">
    <property type="entry name" value="WHTH_GntR"/>
    <property type="match status" value="1"/>
</dbReference>
<dbReference type="InterPro" id="IPR028978">
    <property type="entry name" value="Chorismate_lyase_/UTRA_dom_sf"/>
</dbReference>
<name>A0ABW5P6E3_9DEIO</name>
<dbReference type="InterPro" id="IPR011663">
    <property type="entry name" value="UTRA"/>
</dbReference>
<gene>
    <name evidence="5" type="ORF">ACFSR9_10120</name>
</gene>
<dbReference type="Gene3D" id="3.40.1410.10">
    <property type="entry name" value="Chorismate lyase-like"/>
    <property type="match status" value="1"/>
</dbReference>
<dbReference type="InterPro" id="IPR050679">
    <property type="entry name" value="Bact_HTH_transcr_reg"/>
</dbReference>
<keyword evidence="2" id="KW-0238">DNA-binding</keyword>
<comment type="caution">
    <text evidence="5">The sequence shown here is derived from an EMBL/GenBank/DDBJ whole genome shotgun (WGS) entry which is preliminary data.</text>
</comment>
<evidence type="ECO:0000313" key="6">
    <source>
        <dbReference type="Proteomes" id="UP001597475"/>
    </source>
</evidence>
<protein>
    <submittedName>
        <fullName evidence="5">GntR family transcriptional regulator</fullName>
    </submittedName>
</protein>
<dbReference type="InterPro" id="IPR000524">
    <property type="entry name" value="Tscrpt_reg_HTH_GntR"/>
</dbReference>
<dbReference type="SUPFAM" id="SSF46785">
    <property type="entry name" value="Winged helix' DNA-binding domain"/>
    <property type="match status" value="1"/>
</dbReference>
<organism evidence="5 6">
    <name type="scientific">Deinococcus taklimakanensis</name>
    <dbReference type="NCBI Taxonomy" id="536443"/>
    <lineage>
        <taxon>Bacteria</taxon>
        <taxon>Thermotogati</taxon>
        <taxon>Deinococcota</taxon>
        <taxon>Deinococci</taxon>
        <taxon>Deinococcales</taxon>
        <taxon>Deinococcaceae</taxon>
        <taxon>Deinococcus</taxon>
    </lineage>
</organism>
<keyword evidence="1" id="KW-0805">Transcription regulation</keyword>
<evidence type="ECO:0000259" key="4">
    <source>
        <dbReference type="PROSITE" id="PS50949"/>
    </source>
</evidence>
<sequence>MAKYPLIKTTLKDRLLGSHYAEGLPLPSEPQLAREFEVSRMTARRAIDELEREGYVYRVQGAGTFPTGKRFRQGMFRVRPFKEWARHPDHRTTVLRAMTIEATPEIATVLQIEPGDPVHFIHRLRYAGEEALVIEKRYINAALVPTLLEHNLSSESIHETMVSLGVPLARVEQNLEAVNLRQEEAELLRVPLGTAAFLLRRTTYSGQKRASYVNYWVRGDRYAFQDTFEP</sequence>
<dbReference type="Proteomes" id="UP001597475">
    <property type="component" value="Unassembled WGS sequence"/>
</dbReference>
<feature type="domain" description="HTH gntR-type" evidence="4">
    <location>
        <begin position="1"/>
        <end position="69"/>
    </location>
</feature>
<dbReference type="Gene3D" id="1.10.10.10">
    <property type="entry name" value="Winged helix-like DNA-binding domain superfamily/Winged helix DNA-binding domain"/>
    <property type="match status" value="1"/>
</dbReference>
<dbReference type="PRINTS" id="PR00035">
    <property type="entry name" value="HTHGNTR"/>
</dbReference>
<dbReference type="RefSeq" id="WP_386845427.1">
    <property type="nucleotide sequence ID" value="NZ_JBHUMK010000043.1"/>
</dbReference>